<evidence type="ECO:0000313" key="2">
    <source>
        <dbReference type="EMBL" id="MCJ2376889.1"/>
    </source>
</evidence>
<dbReference type="GO" id="GO:0016798">
    <property type="term" value="F:hydrolase activity, acting on glycosyl bonds"/>
    <property type="evidence" value="ECO:0007669"/>
    <property type="project" value="UniProtKB-KW"/>
</dbReference>
<gene>
    <name evidence="2" type="ORF">LNL84_08575</name>
</gene>
<dbReference type="RefSeq" id="WP_244356810.1">
    <property type="nucleotide sequence ID" value="NZ_JAJNNZ010000005.1"/>
</dbReference>
<protein>
    <submittedName>
        <fullName evidence="2">Glycosidase</fullName>
    </submittedName>
</protein>
<keyword evidence="2" id="KW-0378">Hydrolase</keyword>
<proteinExistence type="predicted"/>
<keyword evidence="3" id="KW-1185">Reference proteome</keyword>
<sequence length="177" mass="18634">MTSMKSALSMAVMSALMFGCASDPATSSADDSAAVTTTAAVAPAPAGVDTAMMASCDNPTVSEAGPVSKTLYVVGTFPGASWKHIDARAFEHKGDGLYQTVVEEQPGKYSMQYAASDWKPQYTAEGRVLNVGETKVLKWGGYGKDTKSTIEAAGKYVWSVKFDQKANPVAVSLNQCQ</sequence>
<dbReference type="Proteomes" id="UP001139488">
    <property type="component" value="Unassembled WGS sequence"/>
</dbReference>
<dbReference type="EMBL" id="JAJNNZ010000005">
    <property type="protein sequence ID" value="MCJ2376889.1"/>
    <property type="molecule type" value="Genomic_DNA"/>
</dbReference>
<feature type="chain" id="PRO_5040827429" evidence="1">
    <location>
        <begin position="22"/>
        <end position="177"/>
    </location>
</feature>
<comment type="caution">
    <text evidence="2">The sequence shown here is derived from an EMBL/GenBank/DDBJ whole genome shotgun (WGS) entry which is preliminary data.</text>
</comment>
<feature type="signal peptide" evidence="1">
    <location>
        <begin position="1"/>
        <end position="21"/>
    </location>
</feature>
<accession>A0A9X1WHU7</accession>
<organism evidence="2 3">
    <name type="scientific">Vibrio gelatinilyticus</name>
    <dbReference type="NCBI Taxonomy" id="2893468"/>
    <lineage>
        <taxon>Bacteria</taxon>
        <taxon>Pseudomonadati</taxon>
        <taxon>Pseudomonadota</taxon>
        <taxon>Gammaproteobacteria</taxon>
        <taxon>Vibrionales</taxon>
        <taxon>Vibrionaceae</taxon>
        <taxon>Vibrio</taxon>
    </lineage>
</organism>
<keyword evidence="2" id="KW-0326">Glycosidase</keyword>
<name>A0A9X1WHU7_9VIBR</name>
<evidence type="ECO:0000313" key="3">
    <source>
        <dbReference type="Proteomes" id="UP001139488"/>
    </source>
</evidence>
<reference evidence="2" key="1">
    <citation type="submission" date="2021-11" db="EMBL/GenBank/DDBJ databases">
        <title>Vibrio ZSDE26 sp. nov. and Vibrio ZSDZ34 sp. nov., isolated from coastal seawater in Qingdao.</title>
        <authorList>
            <person name="Zhang P."/>
        </authorList>
    </citation>
    <scope>NUCLEOTIDE SEQUENCE</scope>
    <source>
        <strain evidence="2">ZSDZ34</strain>
    </source>
</reference>
<dbReference type="PROSITE" id="PS51257">
    <property type="entry name" value="PROKAR_LIPOPROTEIN"/>
    <property type="match status" value="1"/>
</dbReference>
<keyword evidence="1" id="KW-0732">Signal</keyword>
<dbReference type="AlphaFoldDB" id="A0A9X1WHU7"/>
<evidence type="ECO:0000256" key="1">
    <source>
        <dbReference type="SAM" id="SignalP"/>
    </source>
</evidence>